<feature type="region of interest" description="Disordered" evidence="1">
    <location>
        <begin position="497"/>
        <end position="547"/>
    </location>
</feature>
<comment type="caution">
    <text evidence="2">The sequence shown here is derived from an EMBL/GenBank/DDBJ whole genome shotgun (WGS) entry which is preliminary data.</text>
</comment>
<dbReference type="GeneID" id="59331287"/>
<feature type="region of interest" description="Disordered" evidence="1">
    <location>
        <begin position="204"/>
        <end position="234"/>
    </location>
</feature>
<evidence type="ECO:0000313" key="2">
    <source>
        <dbReference type="EMBL" id="KAF6220443.1"/>
    </source>
</evidence>
<keyword evidence="3" id="KW-1185">Reference proteome</keyword>
<organism evidence="2 3">
    <name type="scientific">Letharia lupina</name>
    <dbReference type="NCBI Taxonomy" id="560253"/>
    <lineage>
        <taxon>Eukaryota</taxon>
        <taxon>Fungi</taxon>
        <taxon>Dikarya</taxon>
        <taxon>Ascomycota</taxon>
        <taxon>Pezizomycotina</taxon>
        <taxon>Lecanoromycetes</taxon>
        <taxon>OSLEUM clade</taxon>
        <taxon>Lecanoromycetidae</taxon>
        <taxon>Lecanorales</taxon>
        <taxon>Lecanorineae</taxon>
        <taxon>Parmeliaceae</taxon>
        <taxon>Letharia</taxon>
    </lineage>
</organism>
<feature type="compositionally biased region" description="Acidic residues" evidence="1">
    <location>
        <begin position="218"/>
        <end position="232"/>
    </location>
</feature>
<evidence type="ECO:0000313" key="3">
    <source>
        <dbReference type="Proteomes" id="UP000593566"/>
    </source>
</evidence>
<sequence length="547" mass="62255">MTPANPKQSSLKSLPTELLEQIFLQSLNVNLPLASSHLGTALSSTRTKMVVVWKVFPNHSGAFDAEDYAELSEILQAGDAGDTCIETEIEIGKLQSRILACRWMTWDFLKLCMETFVVRTLLREFRVQNLPWQEELPVKEQPYNAVKVPWHGGAPVKDSVVRDFVHEVFALKVHLGIRCEENLDDCEYTEDELKTKRENFRKGREEGANIEANGEEKEIPEELESGDTDSDENFDRGYQRLGVDTRGWIPNEDHTGYGIKDVSITPSLRTCSWGPRDGTPRVSVGIDPRNGVVFLRTWLKCENDSRMIQTTRRRWRCLWCDFHPNIPVKLLHGPWTENQLSFLQVLIEGGAKLSPDKKAYRKIAKNGLMEAIREDNCRAVDLLVIGDMEGHEDDYFQPGLSELEFAMNLEGDFSDWIRYSTKRRTVGIEPDTEHLKLAVIERGCRRNIVRRLLWAKLSGIDRANPAVVDWAEMKKEQGDSVGEWLLDQLKRSGGRYDEVNDIVEQPKERYPSYDSSISARGSNGGTRSPIGQADAASDEEESRDDTH</sequence>
<name>A0A8H6FA84_9LECA</name>
<evidence type="ECO:0000256" key="1">
    <source>
        <dbReference type="SAM" id="MobiDB-lite"/>
    </source>
</evidence>
<proteinExistence type="predicted"/>
<dbReference type="EMBL" id="JACCJB010000016">
    <property type="protein sequence ID" value="KAF6220443.1"/>
    <property type="molecule type" value="Genomic_DNA"/>
</dbReference>
<feature type="compositionally biased region" description="Acidic residues" evidence="1">
    <location>
        <begin position="536"/>
        <end position="547"/>
    </location>
</feature>
<reference evidence="2 3" key="1">
    <citation type="journal article" date="2020" name="Genomics">
        <title>Complete, high-quality genomes from long-read metagenomic sequencing of two wolf lichen thalli reveals enigmatic genome architecture.</title>
        <authorList>
            <person name="McKenzie S.K."/>
            <person name="Walston R.F."/>
            <person name="Allen J.L."/>
        </authorList>
    </citation>
    <scope>NUCLEOTIDE SEQUENCE [LARGE SCALE GENOMIC DNA]</scope>
    <source>
        <strain evidence="2">WasteWater1</strain>
    </source>
</reference>
<feature type="compositionally biased region" description="Basic and acidic residues" evidence="1">
    <location>
        <begin position="497"/>
        <end position="511"/>
    </location>
</feature>
<accession>A0A8H6FA84</accession>
<dbReference type="RefSeq" id="XP_037149878.1">
    <property type="nucleotide sequence ID" value="XM_037293800.1"/>
</dbReference>
<dbReference type="Proteomes" id="UP000593566">
    <property type="component" value="Unassembled WGS sequence"/>
</dbReference>
<dbReference type="AlphaFoldDB" id="A0A8H6FA84"/>
<gene>
    <name evidence="2" type="ORF">HO133_002875</name>
</gene>
<protein>
    <submittedName>
        <fullName evidence="2">Uncharacterized protein</fullName>
    </submittedName>
</protein>